<dbReference type="AlphaFoldDB" id="A0A1G7T0C2"/>
<accession>A0A1G7T0C2</accession>
<feature type="chain" id="PRO_5011718401" description="GLPGLI family protein" evidence="1">
    <location>
        <begin position="21"/>
        <end position="253"/>
    </location>
</feature>
<dbReference type="Proteomes" id="UP000199045">
    <property type="component" value="Unassembled WGS sequence"/>
</dbReference>
<name>A0A1G7T0C2_CHIFI</name>
<keyword evidence="1" id="KW-0732">Signal</keyword>
<dbReference type="RefSeq" id="WP_089834139.1">
    <property type="nucleotide sequence ID" value="NZ_FNBN01000003.1"/>
</dbReference>
<organism evidence="2 3">
    <name type="scientific">Chitinophaga filiformis</name>
    <name type="common">Myxococcus filiformis</name>
    <name type="synonym">Flexibacter filiformis</name>
    <dbReference type="NCBI Taxonomy" id="104663"/>
    <lineage>
        <taxon>Bacteria</taxon>
        <taxon>Pseudomonadati</taxon>
        <taxon>Bacteroidota</taxon>
        <taxon>Chitinophagia</taxon>
        <taxon>Chitinophagales</taxon>
        <taxon>Chitinophagaceae</taxon>
        <taxon>Chitinophaga</taxon>
    </lineage>
</organism>
<dbReference type="EMBL" id="FNBN01000003">
    <property type="protein sequence ID" value="SDG28484.1"/>
    <property type="molecule type" value="Genomic_DNA"/>
</dbReference>
<proteinExistence type="predicted"/>
<evidence type="ECO:0000313" key="2">
    <source>
        <dbReference type="EMBL" id="SDG28484.1"/>
    </source>
</evidence>
<protein>
    <recommendedName>
        <fullName evidence="4">GLPGLI family protein</fullName>
    </recommendedName>
</protein>
<dbReference type="STRING" id="104663.SAMN04488121_1031084"/>
<dbReference type="OrthoDB" id="7433394at2"/>
<evidence type="ECO:0008006" key="4">
    <source>
        <dbReference type="Google" id="ProtNLM"/>
    </source>
</evidence>
<gene>
    <name evidence="2" type="ORF">SAMN04488121_1031084</name>
</gene>
<feature type="signal peptide" evidence="1">
    <location>
        <begin position="1"/>
        <end position="20"/>
    </location>
</feature>
<sequence>MKKIFLATLLLTSYFLPAFSQNGTAEYQKLISDFITCVNRHNKEVLSKKIVYPLRREYPLPPIKNKQEFLSRYNEVFDDSLVTMITTSAPDKDWSKMGWRGLMLNHGQLWLNEEGKLIAVNYQSAVERKKRALLIEKERSLVHSSLKGFKRPVCLIETGKFRIRIDEMGDGHYRYASWGLKNKQSDKPDLIIENGEFIPEGTGGNHRYEFKTNGYVYNCSVTVLGAELDGPPAELIIYKGEKEILSQAATIAE</sequence>
<evidence type="ECO:0000256" key="1">
    <source>
        <dbReference type="SAM" id="SignalP"/>
    </source>
</evidence>
<evidence type="ECO:0000313" key="3">
    <source>
        <dbReference type="Proteomes" id="UP000199045"/>
    </source>
</evidence>
<reference evidence="2 3" key="1">
    <citation type="submission" date="2016-10" db="EMBL/GenBank/DDBJ databases">
        <authorList>
            <person name="de Groot N.N."/>
        </authorList>
    </citation>
    <scope>NUCLEOTIDE SEQUENCE [LARGE SCALE GENOMIC DNA]</scope>
    <source>
        <strain evidence="2 3">DSM 527</strain>
    </source>
</reference>